<dbReference type="AlphaFoldDB" id="A0A8T3BQ77"/>
<evidence type="ECO:0000313" key="2">
    <source>
        <dbReference type="Proteomes" id="UP000829196"/>
    </source>
</evidence>
<evidence type="ECO:0000313" key="1">
    <source>
        <dbReference type="EMBL" id="KAI0519385.1"/>
    </source>
</evidence>
<keyword evidence="2" id="KW-1185">Reference proteome</keyword>
<organism evidence="1 2">
    <name type="scientific">Dendrobium nobile</name>
    <name type="common">Orchid</name>
    <dbReference type="NCBI Taxonomy" id="94219"/>
    <lineage>
        <taxon>Eukaryota</taxon>
        <taxon>Viridiplantae</taxon>
        <taxon>Streptophyta</taxon>
        <taxon>Embryophyta</taxon>
        <taxon>Tracheophyta</taxon>
        <taxon>Spermatophyta</taxon>
        <taxon>Magnoliopsida</taxon>
        <taxon>Liliopsida</taxon>
        <taxon>Asparagales</taxon>
        <taxon>Orchidaceae</taxon>
        <taxon>Epidendroideae</taxon>
        <taxon>Malaxideae</taxon>
        <taxon>Dendrobiinae</taxon>
        <taxon>Dendrobium</taxon>
    </lineage>
</organism>
<protein>
    <submittedName>
        <fullName evidence="1">Uncharacterized protein</fullName>
    </submittedName>
</protein>
<name>A0A8T3BQ77_DENNO</name>
<dbReference type="EMBL" id="JAGYWB010000006">
    <property type="protein sequence ID" value="KAI0519385.1"/>
    <property type="molecule type" value="Genomic_DNA"/>
</dbReference>
<comment type="caution">
    <text evidence="1">The sequence shown here is derived from an EMBL/GenBank/DDBJ whole genome shotgun (WGS) entry which is preliminary data.</text>
</comment>
<dbReference type="Proteomes" id="UP000829196">
    <property type="component" value="Unassembled WGS sequence"/>
</dbReference>
<accession>A0A8T3BQ77</accession>
<gene>
    <name evidence="1" type="ORF">KFK09_006831</name>
</gene>
<reference evidence="1" key="1">
    <citation type="journal article" date="2022" name="Front. Genet.">
        <title>Chromosome-Scale Assembly of the Dendrobium nobile Genome Provides Insights Into the Molecular Mechanism of the Biosynthesis of the Medicinal Active Ingredient of Dendrobium.</title>
        <authorList>
            <person name="Xu Q."/>
            <person name="Niu S.-C."/>
            <person name="Li K.-L."/>
            <person name="Zheng P.-J."/>
            <person name="Zhang X.-J."/>
            <person name="Jia Y."/>
            <person name="Liu Y."/>
            <person name="Niu Y.-X."/>
            <person name="Yu L.-H."/>
            <person name="Chen D.-F."/>
            <person name="Zhang G.-Q."/>
        </authorList>
    </citation>
    <scope>NUCLEOTIDE SEQUENCE</scope>
    <source>
        <tissue evidence="1">Leaf</tissue>
    </source>
</reference>
<sequence length="505" mass="56568">MVKLVKSSRPISRSSWPISSNQHNIVQYIALDWCCPIHIGQCIALDWLWPIHIVQVKRNRIRNGSGSGSLLLLVPPTFPISWVERSTMKDLERADEELQQAQKMSADGILKSICHIVQDDTGQSGHRLGRLVQISEDRPAYRSEFNQDDGKIGLIVQADLTIVLADQFKSAQYRPVHHPGLDLSDPYRPVHRPGLALADPYRLGIGGSGIIIDSDGTVLTHACSNFSLDSRSKSNEDHDLTLLKIQSEIPLPTTTFDYLEDYKGRELISFEHLLSRRAYPSQNEVNKDGNLMLSDEEFISKIDYKNFHLRGPMAWGKGIWLGWRGTSFGSAVVMRLGGGVDTRRGGDGVRRVGRKKKEARVEENGREAEKIWKTKSSPAGAVGFHLNVRVICVVRWIVREDVGDIKSVVGLQMSRNRSELPRAEFRIGAGGELFFAKTNKDKIARIENDSPAVLAIGLRMVCRTEIKRGVKALPKFSPEMADELDISIRGNTPRESMQADDFVEK</sequence>
<proteinExistence type="predicted"/>